<sequence>MEPELKVKSRMFCYRLSIDLVIVLGLFVVPVLVQCPGLSEREVDSYC</sequence>
<keyword evidence="1" id="KW-1133">Transmembrane helix</keyword>
<evidence type="ECO:0000313" key="4">
    <source>
        <dbReference type="Proteomes" id="UP000288805"/>
    </source>
</evidence>
<keyword evidence="1" id="KW-0472">Membrane</keyword>
<dbReference type="AlphaFoldDB" id="A0A438FAN9"/>
<proteinExistence type="predicted"/>
<feature type="transmembrane region" description="Helical" evidence="1">
    <location>
        <begin position="12"/>
        <end position="33"/>
    </location>
</feature>
<evidence type="ECO:0000256" key="1">
    <source>
        <dbReference type="SAM" id="Phobius"/>
    </source>
</evidence>
<accession>A0A438FAN9</accession>
<comment type="caution">
    <text evidence="2">The sequence shown here is derived from an EMBL/GenBank/DDBJ whole genome shotgun (WGS) entry which is preliminary data.</text>
</comment>
<protein>
    <submittedName>
        <fullName evidence="2">Uncharacterized protein</fullName>
    </submittedName>
</protein>
<dbReference type="EMBL" id="QGNW01000091">
    <property type="protein sequence ID" value="RVW98747.1"/>
    <property type="molecule type" value="Genomic_DNA"/>
</dbReference>
<keyword evidence="1" id="KW-0812">Transmembrane</keyword>
<evidence type="ECO:0000313" key="2">
    <source>
        <dbReference type="EMBL" id="RVW57019.1"/>
    </source>
</evidence>
<gene>
    <name evidence="3" type="ORF">CK203_024110</name>
    <name evidence="2" type="ORF">CK203_070515</name>
</gene>
<name>A0A438FAN9_VITVI</name>
<dbReference type="EMBL" id="QGNW01001068">
    <property type="protein sequence ID" value="RVW57019.1"/>
    <property type="molecule type" value="Genomic_DNA"/>
</dbReference>
<reference evidence="2 4" key="1">
    <citation type="journal article" date="2018" name="PLoS Genet.">
        <title>Population sequencing reveals clonal diversity and ancestral inbreeding in the grapevine cultivar Chardonnay.</title>
        <authorList>
            <person name="Roach M.J."/>
            <person name="Johnson D.L."/>
            <person name="Bohlmann J."/>
            <person name="van Vuuren H.J."/>
            <person name="Jones S.J."/>
            <person name="Pretorius I.S."/>
            <person name="Schmidt S.A."/>
            <person name="Borneman A.R."/>
        </authorList>
    </citation>
    <scope>NUCLEOTIDE SEQUENCE [LARGE SCALE GENOMIC DNA]</scope>
    <source>
        <strain evidence="4">cv. Chardonnay</strain>
        <strain evidence="2">I10V1</strain>
        <tissue evidence="2">Leaf</tissue>
    </source>
</reference>
<organism evidence="2 4">
    <name type="scientific">Vitis vinifera</name>
    <name type="common">Grape</name>
    <dbReference type="NCBI Taxonomy" id="29760"/>
    <lineage>
        <taxon>Eukaryota</taxon>
        <taxon>Viridiplantae</taxon>
        <taxon>Streptophyta</taxon>
        <taxon>Embryophyta</taxon>
        <taxon>Tracheophyta</taxon>
        <taxon>Spermatophyta</taxon>
        <taxon>Magnoliopsida</taxon>
        <taxon>eudicotyledons</taxon>
        <taxon>Gunneridae</taxon>
        <taxon>Pentapetalae</taxon>
        <taxon>rosids</taxon>
        <taxon>Vitales</taxon>
        <taxon>Vitaceae</taxon>
        <taxon>Viteae</taxon>
        <taxon>Vitis</taxon>
    </lineage>
</organism>
<evidence type="ECO:0000313" key="3">
    <source>
        <dbReference type="EMBL" id="RVW98747.1"/>
    </source>
</evidence>
<dbReference type="Proteomes" id="UP000288805">
    <property type="component" value="Unassembled WGS sequence"/>
</dbReference>